<dbReference type="AlphaFoldDB" id="A0A6S6UGV8"/>
<evidence type="ECO:0000256" key="3">
    <source>
        <dbReference type="ARBA" id="ARBA00023163"/>
    </source>
</evidence>
<dbReference type="InterPro" id="IPR023187">
    <property type="entry name" value="Tscrpt_reg_MarR-type_CS"/>
</dbReference>
<accession>A0A6S6UGV8</accession>
<dbReference type="InterPro" id="IPR000835">
    <property type="entry name" value="HTH_MarR-typ"/>
</dbReference>
<sequence>MRIEEEINQTKPFPNPQTKAIVNLNFTASWLSGVQTEILKPYGISIQQYNILRILKGMHPKPATVKILIERMIDKNSNASRLVDKLLKKGLLERNTCPRDRRRVDVMVTEAGLEVINVVARALKKSKTLMRLTNEEAIQLSDLLDKMRSTDT</sequence>
<dbReference type="PANTHER" id="PTHR33164:SF43">
    <property type="entry name" value="HTH-TYPE TRANSCRIPTIONAL REPRESSOR YETL"/>
    <property type="match status" value="1"/>
</dbReference>
<dbReference type="InterPro" id="IPR036388">
    <property type="entry name" value="WH-like_DNA-bd_sf"/>
</dbReference>
<keyword evidence="3" id="KW-0804">Transcription</keyword>
<gene>
    <name evidence="5" type="ORF">HELGO_WM58062</name>
</gene>
<evidence type="ECO:0000256" key="1">
    <source>
        <dbReference type="ARBA" id="ARBA00023015"/>
    </source>
</evidence>
<evidence type="ECO:0000256" key="2">
    <source>
        <dbReference type="ARBA" id="ARBA00023125"/>
    </source>
</evidence>
<feature type="domain" description="HTH marR-type" evidence="4">
    <location>
        <begin position="1"/>
        <end position="149"/>
    </location>
</feature>
<dbReference type="GO" id="GO:0003677">
    <property type="term" value="F:DNA binding"/>
    <property type="evidence" value="ECO:0007669"/>
    <property type="project" value="UniProtKB-KW"/>
</dbReference>
<dbReference type="SUPFAM" id="SSF46785">
    <property type="entry name" value="Winged helix' DNA-binding domain"/>
    <property type="match status" value="1"/>
</dbReference>
<dbReference type="InterPro" id="IPR039422">
    <property type="entry name" value="MarR/SlyA-like"/>
</dbReference>
<protein>
    <submittedName>
        <fullName evidence="5">Regulatory protein MarR</fullName>
    </submittedName>
</protein>
<dbReference type="GO" id="GO:0006950">
    <property type="term" value="P:response to stress"/>
    <property type="evidence" value="ECO:0007669"/>
    <property type="project" value="TreeGrafter"/>
</dbReference>
<reference evidence="5" key="1">
    <citation type="submission" date="2020-01" db="EMBL/GenBank/DDBJ databases">
        <authorList>
            <person name="Meier V. D."/>
            <person name="Meier V D."/>
        </authorList>
    </citation>
    <scope>NUCLEOTIDE SEQUENCE</scope>
    <source>
        <strain evidence="5">HLG_WM_MAG_10</strain>
    </source>
</reference>
<name>A0A6S6UGV8_9BACT</name>
<dbReference type="GO" id="GO:0003700">
    <property type="term" value="F:DNA-binding transcription factor activity"/>
    <property type="evidence" value="ECO:0007669"/>
    <property type="project" value="InterPro"/>
</dbReference>
<dbReference type="PROSITE" id="PS50995">
    <property type="entry name" value="HTH_MARR_2"/>
    <property type="match status" value="1"/>
</dbReference>
<evidence type="ECO:0000259" key="4">
    <source>
        <dbReference type="PROSITE" id="PS50995"/>
    </source>
</evidence>
<dbReference type="Gene3D" id="1.10.10.10">
    <property type="entry name" value="Winged helix-like DNA-binding domain superfamily/Winged helix DNA-binding domain"/>
    <property type="match status" value="1"/>
</dbReference>
<dbReference type="EMBL" id="CACVAQ010000464">
    <property type="protein sequence ID" value="CAA6829114.1"/>
    <property type="molecule type" value="Genomic_DNA"/>
</dbReference>
<organism evidence="5">
    <name type="scientific">uncultured Aureispira sp</name>
    <dbReference type="NCBI Taxonomy" id="1331704"/>
    <lineage>
        <taxon>Bacteria</taxon>
        <taxon>Pseudomonadati</taxon>
        <taxon>Bacteroidota</taxon>
        <taxon>Saprospiria</taxon>
        <taxon>Saprospirales</taxon>
        <taxon>Saprospiraceae</taxon>
        <taxon>Aureispira</taxon>
        <taxon>environmental samples</taxon>
    </lineage>
</organism>
<keyword evidence="2" id="KW-0238">DNA-binding</keyword>
<dbReference type="SMART" id="SM00347">
    <property type="entry name" value="HTH_MARR"/>
    <property type="match status" value="1"/>
</dbReference>
<keyword evidence="1" id="KW-0805">Transcription regulation</keyword>
<proteinExistence type="predicted"/>
<dbReference type="PANTHER" id="PTHR33164">
    <property type="entry name" value="TRANSCRIPTIONAL REGULATOR, MARR FAMILY"/>
    <property type="match status" value="1"/>
</dbReference>
<dbReference type="PROSITE" id="PS01117">
    <property type="entry name" value="HTH_MARR_1"/>
    <property type="match status" value="1"/>
</dbReference>
<dbReference type="Pfam" id="PF01047">
    <property type="entry name" value="MarR"/>
    <property type="match status" value="1"/>
</dbReference>
<evidence type="ECO:0000313" key="5">
    <source>
        <dbReference type="EMBL" id="CAA6829114.1"/>
    </source>
</evidence>
<dbReference type="InterPro" id="IPR036390">
    <property type="entry name" value="WH_DNA-bd_sf"/>
</dbReference>